<dbReference type="EMBL" id="CAJPDT010000209">
    <property type="protein sequence ID" value="CAF9942671.1"/>
    <property type="molecule type" value="Genomic_DNA"/>
</dbReference>
<reference evidence="1" key="1">
    <citation type="submission" date="2021-03" db="EMBL/GenBank/DDBJ databases">
        <authorList>
            <person name="Tagirdzhanova G."/>
        </authorList>
    </citation>
    <scope>NUCLEOTIDE SEQUENCE</scope>
</reference>
<evidence type="ECO:0000313" key="1">
    <source>
        <dbReference type="EMBL" id="CAF9942671.1"/>
    </source>
</evidence>
<sequence>MNQGNTSLESLPTEIKLQIVRHLLFDDDTVRFGPLPENEPGEPGRSLDILRVSKNLSSLASSVLYGGIHFDVFQQTRAVRLNGSARQDHVQMMDMFSIRVPAQTLLKRLSVDADYKMMRSIYDYAFLVQLIRLRGLQFLRFYFDRDSHGNGLRYLDDKG</sequence>
<dbReference type="Proteomes" id="UP000664534">
    <property type="component" value="Unassembled WGS sequence"/>
</dbReference>
<proteinExistence type="predicted"/>
<dbReference type="OrthoDB" id="5413827at2759"/>
<dbReference type="AlphaFoldDB" id="A0A8H3J8I9"/>
<organism evidence="1 2">
    <name type="scientific">Imshaugia aleurites</name>
    <dbReference type="NCBI Taxonomy" id="172621"/>
    <lineage>
        <taxon>Eukaryota</taxon>
        <taxon>Fungi</taxon>
        <taxon>Dikarya</taxon>
        <taxon>Ascomycota</taxon>
        <taxon>Pezizomycotina</taxon>
        <taxon>Lecanoromycetes</taxon>
        <taxon>OSLEUM clade</taxon>
        <taxon>Lecanoromycetidae</taxon>
        <taxon>Lecanorales</taxon>
        <taxon>Lecanorineae</taxon>
        <taxon>Parmeliaceae</taxon>
        <taxon>Imshaugia</taxon>
    </lineage>
</organism>
<keyword evidence="2" id="KW-1185">Reference proteome</keyword>
<name>A0A8H3J8I9_9LECA</name>
<evidence type="ECO:0000313" key="2">
    <source>
        <dbReference type="Proteomes" id="UP000664534"/>
    </source>
</evidence>
<accession>A0A8H3J8I9</accession>
<evidence type="ECO:0008006" key="3">
    <source>
        <dbReference type="Google" id="ProtNLM"/>
    </source>
</evidence>
<protein>
    <recommendedName>
        <fullName evidence="3">F-box domain-containing protein</fullName>
    </recommendedName>
</protein>
<comment type="caution">
    <text evidence="1">The sequence shown here is derived from an EMBL/GenBank/DDBJ whole genome shotgun (WGS) entry which is preliminary data.</text>
</comment>
<gene>
    <name evidence="1" type="ORF">IMSHALPRED_004353</name>
</gene>